<dbReference type="SUPFAM" id="SSF51735">
    <property type="entry name" value="NAD(P)-binding Rossmann-fold domains"/>
    <property type="match status" value="1"/>
</dbReference>
<evidence type="ECO:0000313" key="4">
    <source>
        <dbReference type="Proteomes" id="UP001143362"/>
    </source>
</evidence>
<comment type="similarity">
    <text evidence="1">Belongs to the short-chain dehydrogenases/reductases (SDR) family.</text>
</comment>
<sequence>MSDAIELPYRGKSVVVTGAGGGIGAASARAFAAAGAAVIVNDIKADDAATVVREIVAGGGQATVGVGDMTDPVQVDALIELAVTTYGSLDVMFNNAGGAFPTPMLDIDHAEYRRLMALNFDSVYYGTMAALRVMVPAGAGCILSTASTASGAGLGAVAGLAVYGSAKAAVISLMRSVAIEYGQQGIRANAISPGAMDTPGLRAWLETLPGGVDAYNDAQPSGRLGRPEEIADVAVFLASARASFINGAVVPVDGAVHALLATPQ</sequence>
<dbReference type="EMBL" id="SHNN01000001">
    <property type="protein sequence ID" value="MCX2979664.1"/>
    <property type="molecule type" value="Genomic_DNA"/>
</dbReference>
<dbReference type="InterPro" id="IPR002347">
    <property type="entry name" value="SDR_fam"/>
</dbReference>
<dbReference type="Gene3D" id="3.40.50.720">
    <property type="entry name" value="NAD(P)-binding Rossmann-like Domain"/>
    <property type="match status" value="1"/>
</dbReference>
<comment type="caution">
    <text evidence="3">The sequence shown here is derived from an EMBL/GenBank/DDBJ whole genome shotgun (WGS) entry which is preliminary data.</text>
</comment>
<dbReference type="RefSeq" id="WP_279243663.1">
    <property type="nucleotide sequence ID" value="NZ_SHNN01000001.1"/>
</dbReference>
<organism evidence="3 4">
    <name type="scientific">Candidatus Litorirhabdus singularis</name>
    <dbReference type="NCBI Taxonomy" id="2518993"/>
    <lineage>
        <taxon>Bacteria</taxon>
        <taxon>Pseudomonadati</taxon>
        <taxon>Pseudomonadota</taxon>
        <taxon>Gammaproteobacteria</taxon>
        <taxon>Cellvibrionales</taxon>
        <taxon>Halieaceae</taxon>
        <taxon>Candidatus Litorirhabdus</taxon>
    </lineage>
</organism>
<dbReference type="PRINTS" id="PR00080">
    <property type="entry name" value="SDRFAMILY"/>
</dbReference>
<evidence type="ECO:0000256" key="2">
    <source>
        <dbReference type="ARBA" id="ARBA00023002"/>
    </source>
</evidence>
<name>A0ABT3TE23_9GAMM</name>
<proteinExistence type="inferred from homology"/>
<dbReference type="InterPro" id="IPR036291">
    <property type="entry name" value="NAD(P)-bd_dom_sf"/>
</dbReference>
<keyword evidence="4" id="KW-1185">Reference proteome</keyword>
<protein>
    <submittedName>
        <fullName evidence="3">SDR family oxidoreductase</fullName>
    </submittedName>
</protein>
<dbReference type="PANTHER" id="PTHR43180:SF66">
    <property type="entry name" value="SHORT-CHAIN DEHYDROGENASE_REDUCTASE FAMILY PROTEIN"/>
    <property type="match status" value="1"/>
</dbReference>
<evidence type="ECO:0000313" key="3">
    <source>
        <dbReference type="EMBL" id="MCX2979664.1"/>
    </source>
</evidence>
<dbReference type="PROSITE" id="PS00061">
    <property type="entry name" value="ADH_SHORT"/>
    <property type="match status" value="1"/>
</dbReference>
<dbReference type="PRINTS" id="PR00081">
    <property type="entry name" value="GDHRDH"/>
</dbReference>
<keyword evidence="2" id="KW-0560">Oxidoreductase</keyword>
<gene>
    <name evidence="3" type="ORF">EYC98_02175</name>
</gene>
<dbReference type="Proteomes" id="UP001143362">
    <property type="component" value="Unassembled WGS sequence"/>
</dbReference>
<evidence type="ECO:0000256" key="1">
    <source>
        <dbReference type="ARBA" id="ARBA00006484"/>
    </source>
</evidence>
<dbReference type="InterPro" id="IPR020904">
    <property type="entry name" value="Sc_DH/Rdtase_CS"/>
</dbReference>
<dbReference type="CDD" id="cd05233">
    <property type="entry name" value="SDR_c"/>
    <property type="match status" value="1"/>
</dbReference>
<dbReference type="PANTHER" id="PTHR43180">
    <property type="entry name" value="3-OXOACYL-(ACYL-CARRIER-PROTEIN) REDUCTASE (AFU_ORTHOLOGUE AFUA_6G11210)"/>
    <property type="match status" value="1"/>
</dbReference>
<accession>A0ABT3TE23</accession>
<reference evidence="3" key="1">
    <citation type="submission" date="2019-02" db="EMBL/GenBank/DDBJ databases">
        <authorList>
            <person name="Li S.-H."/>
        </authorList>
    </citation>
    <scope>NUCLEOTIDE SEQUENCE</scope>
    <source>
        <strain evidence="3">IMCC14734</strain>
    </source>
</reference>
<dbReference type="Pfam" id="PF13561">
    <property type="entry name" value="adh_short_C2"/>
    <property type="match status" value="1"/>
</dbReference>